<comment type="caution">
    <text evidence="4">The sequence shown here is derived from an EMBL/GenBank/DDBJ whole genome shotgun (WGS) entry which is preliminary data.</text>
</comment>
<dbReference type="Proteomes" id="UP000823603">
    <property type="component" value="Unassembled WGS sequence"/>
</dbReference>
<evidence type="ECO:0000313" key="4">
    <source>
        <dbReference type="EMBL" id="MBO8470284.1"/>
    </source>
</evidence>
<keyword evidence="3" id="KW-0173">Coenzyme A biosynthesis</keyword>
<dbReference type="EC" id="2.7.1.33" evidence="4"/>
<accession>A0A9D9NEG1</accession>
<keyword evidence="4" id="KW-0808">Transferase</keyword>
<keyword evidence="4" id="KW-0418">Kinase</keyword>
<dbReference type="CDD" id="cd24085">
    <property type="entry name" value="ASKHA_NBD_PanK-II_bac"/>
    <property type="match status" value="1"/>
</dbReference>
<evidence type="ECO:0000256" key="1">
    <source>
        <dbReference type="ARBA" id="ARBA00022741"/>
    </source>
</evidence>
<dbReference type="InterPro" id="IPR004567">
    <property type="entry name" value="Type_II_PanK"/>
</dbReference>
<reference evidence="4" key="1">
    <citation type="submission" date="2020-10" db="EMBL/GenBank/DDBJ databases">
        <authorList>
            <person name="Gilroy R."/>
        </authorList>
    </citation>
    <scope>NUCLEOTIDE SEQUENCE</scope>
    <source>
        <strain evidence="4">B2-22910</strain>
    </source>
</reference>
<dbReference type="NCBIfam" id="NF009842">
    <property type="entry name" value="PRK13317.1"/>
    <property type="match status" value="1"/>
</dbReference>
<dbReference type="PANTHER" id="PTHR12280">
    <property type="entry name" value="PANTOTHENATE KINASE"/>
    <property type="match status" value="1"/>
</dbReference>
<gene>
    <name evidence="4" type="primary">coaW</name>
    <name evidence="4" type="ORF">IAB82_00625</name>
</gene>
<dbReference type="GO" id="GO:0005829">
    <property type="term" value="C:cytosol"/>
    <property type="evidence" value="ECO:0007669"/>
    <property type="project" value="TreeGrafter"/>
</dbReference>
<dbReference type="Pfam" id="PF03630">
    <property type="entry name" value="Fumble"/>
    <property type="match status" value="1"/>
</dbReference>
<dbReference type="Gene3D" id="3.30.420.40">
    <property type="match status" value="1"/>
</dbReference>
<organism evidence="4 5">
    <name type="scientific">Candidatus Cryptobacteroides faecavium</name>
    <dbReference type="NCBI Taxonomy" id="2840762"/>
    <lineage>
        <taxon>Bacteria</taxon>
        <taxon>Pseudomonadati</taxon>
        <taxon>Bacteroidota</taxon>
        <taxon>Bacteroidia</taxon>
        <taxon>Bacteroidales</taxon>
        <taxon>Candidatus Cryptobacteroides</taxon>
    </lineage>
</organism>
<dbReference type="PANTHER" id="PTHR12280:SF20">
    <property type="entry name" value="4'-PHOSPHOPANTETHEINE PHOSPHATASE"/>
    <property type="match status" value="1"/>
</dbReference>
<name>A0A9D9NEG1_9BACT</name>
<dbReference type="GO" id="GO:0005524">
    <property type="term" value="F:ATP binding"/>
    <property type="evidence" value="ECO:0007669"/>
    <property type="project" value="UniProtKB-KW"/>
</dbReference>
<proteinExistence type="predicted"/>
<protein>
    <submittedName>
        <fullName evidence="4">Type II pantothenate kinase</fullName>
        <ecNumber evidence="4">2.7.1.33</ecNumber>
    </submittedName>
</protein>
<reference evidence="4" key="2">
    <citation type="journal article" date="2021" name="PeerJ">
        <title>Extensive microbial diversity within the chicken gut microbiome revealed by metagenomics and culture.</title>
        <authorList>
            <person name="Gilroy R."/>
            <person name="Ravi A."/>
            <person name="Getino M."/>
            <person name="Pursley I."/>
            <person name="Horton D.L."/>
            <person name="Alikhan N.F."/>
            <person name="Baker D."/>
            <person name="Gharbi K."/>
            <person name="Hall N."/>
            <person name="Watson M."/>
            <person name="Adriaenssens E.M."/>
            <person name="Foster-Nyarko E."/>
            <person name="Jarju S."/>
            <person name="Secka A."/>
            <person name="Antonio M."/>
            <person name="Oren A."/>
            <person name="Chaudhuri R.R."/>
            <person name="La Ragione R."/>
            <person name="Hildebrand F."/>
            <person name="Pallen M.J."/>
        </authorList>
    </citation>
    <scope>NUCLEOTIDE SEQUENCE</scope>
    <source>
        <strain evidence="4">B2-22910</strain>
    </source>
</reference>
<keyword evidence="1" id="KW-0547">Nucleotide-binding</keyword>
<evidence type="ECO:0000313" key="5">
    <source>
        <dbReference type="Proteomes" id="UP000823603"/>
    </source>
</evidence>
<dbReference type="SUPFAM" id="SSF53067">
    <property type="entry name" value="Actin-like ATPase domain"/>
    <property type="match status" value="1"/>
</dbReference>
<keyword evidence="2" id="KW-0067">ATP-binding</keyword>
<dbReference type="AlphaFoldDB" id="A0A9D9NEG1"/>
<dbReference type="InterPro" id="IPR043129">
    <property type="entry name" value="ATPase_NBD"/>
</dbReference>
<dbReference type="GO" id="GO:0004594">
    <property type="term" value="F:pantothenate kinase activity"/>
    <property type="evidence" value="ECO:0007669"/>
    <property type="project" value="UniProtKB-EC"/>
</dbReference>
<dbReference type="EMBL" id="JADIMB010000004">
    <property type="protein sequence ID" value="MBO8470284.1"/>
    <property type="molecule type" value="Genomic_DNA"/>
</dbReference>
<evidence type="ECO:0000256" key="3">
    <source>
        <dbReference type="ARBA" id="ARBA00022993"/>
    </source>
</evidence>
<evidence type="ECO:0000256" key="2">
    <source>
        <dbReference type="ARBA" id="ARBA00022840"/>
    </source>
</evidence>
<dbReference type="GO" id="GO:0015937">
    <property type="term" value="P:coenzyme A biosynthetic process"/>
    <property type="evidence" value="ECO:0007669"/>
    <property type="project" value="UniProtKB-KW"/>
</dbReference>
<sequence length="284" mass="30023">MMTIGIDVGGSTTKIVGVENGEIRSPQCITAADPVTSLFGALGKYIYDNGISLDDIGQVMLTGVGSAYITSPLYGLPTAKVDEFMANAAGAGYHSGLDRMVVISMGTGTSFIRVDGDEVSHLGGLAVGGGTLQGLSSLLLRTSDIKKVIALAMKGNVANVDLHIGDICRNDLPGLPMEVTASNFGKADQTSAPEDVAAGLVNMIFQTIGSSANFIARNTGIEDFVLIGNMSLLPQCAPLFERIAGLYRLRFHIPDRREYRTALGAALSYRPGHGPDERKWIQML</sequence>